<accession>A0AAP0BIM0</accession>
<sequence>MRALATCFIFLGSRPSDLHLPIAARQPISSTNLPNAARRSPFGEPISSRLLPVKPSSFPSQIQADKSRIFFLLMENKSHDWELSVEVHSPQPSLNEDRRARRAWFCRWLRSWSAVLVSDVVLRRARLIFSILVSSVAELVVLHLVFRSQSTSITVLSVAEIVERCSLTVVSKLLENMECQIVVVAAAVGCQIFAFGEHGMPDIYSCY</sequence>
<evidence type="ECO:0000313" key="1">
    <source>
        <dbReference type="EMBL" id="KAK8940776.1"/>
    </source>
</evidence>
<dbReference type="AlphaFoldDB" id="A0AAP0BIM0"/>
<name>A0AAP0BIM0_9ASPA</name>
<organism evidence="1 2">
    <name type="scientific">Platanthera zijinensis</name>
    <dbReference type="NCBI Taxonomy" id="2320716"/>
    <lineage>
        <taxon>Eukaryota</taxon>
        <taxon>Viridiplantae</taxon>
        <taxon>Streptophyta</taxon>
        <taxon>Embryophyta</taxon>
        <taxon>Tracheophyta</taxon>
        <taxon>Spermatophyta</taxon>
        <taxon>Magnoliopsida</taxon>
        <taxon>Liliopsida</taxon>
        <taxon>Asparagales</taxon>
        <taxon>Orchidaceae</taxon>
        <taxon>Orchidoideae</taxon>
        <taxon>Orchideae</taxon>
        <taxon>Orchidinae</taxon>
        <taxon>Platanthera</taxon>
    </lineage>
</organism>
<gene>
    <name evidence="1" type="ORF">KSP39_PZI009785</name>
</gene>
<comment type="caution">
    <text evidence="1">The sequence shown here is derived from an EMBL/GenBank/DDBJ whole genome shotgun (WGS) entry which is preliminary data.</text>
</comment>
<keyword evidence="2" id="KW-1185">Reference proteome</keyword>
<dbReference type="EMBL" id="JBBWWQ010000008">
    <property type="protein sequence ID" value="KAK8940776.1"/>
    <property type="molecule type" value="Genomic_DNA"/>
</dbReference>
<dbReference type="Proteomes" id="UP001418222">
    <property type="component" value="Unassembled WGS sequence"/>
</dbReference>
<proteinExistence type="predicted"/>
<protein>
    <submittedName>
        <fullName evidence="1">Uncharacterized protein</fullName>
    </submittedName>
</protein>
<reference evidence="1 2" key="1">
    <citation type="journal article" date="2022" name="Nat. Plants">
        <title>Genomes of leafy and leafless Platanthera orchids illuminate the evolution of mycoheterotrophy.</title>
        <authorList>
            <person name="Li M.H."/>
            <person name="Liu K.W."/>
            <person name="Li Z."/>
            <person name="Lu H.C."/>
            <person name="Ye Q.L."/>
            <person name="Zhang D."/>
            <person name="Wang J.Y."/>
            <person name="Li Y.F."/>
            <person name="Zhong Z.M."/>
            <person name="Liu X."/>
            <person name="Yu X."/>
            <person name="Liu D.K."/>
            <person name="Tu X.D."/>
            <person name="Liu B."/>
            <person name="Hao Y."/>
            <person name="Liao X.Y."/>
            <person name="Jiang Y.T."/>
            <person name="Sun W.H."/>
            <person name="Chen J."/>
            <person name="Chen Y.Q."/>
            <person name="Ai Y."/>
            <person name="Zhai J.W."/>
            <person name="Wu S.S."/>
            <person name="Zhou Z."/>
            <person name="Hsiao Y.Y."/>
            <person name="Wu W.L."/>
            <person name="Chen Y.Y."/>
            <person name="Lin Y.F."/>
            <person name="Hsu J.L."/>
            <person name="Li C.Y."/>
            <person name="Wang Z.W."/>
            <person name="Zhao X."/>
            <person name="Zhong W.Y."/>
            <person name="Ma X.K."/>
            <person name="Ma L."/>
            <person name="Huang J."/>
            <person name="Chen G.Z."/>
            <person name="Huang M.Z."/>
            <person name="Huang L."/>
            <person name="Peng D.H."/>
            <person name="Luo Y.B."/>
            <person name="Zou S.Q."/>
            <person name="Chen S.P."/>
            <person name="Lan S."/>
            <person name="Tsai W.C."/>
            <person name="Van de Peer Y."/>
            <person name="Liu Z.J."/>
        </authorList>
    </citation>
    <scope>NUCLEOTIDE SEQUENCE [LARGE SCALE GENOMIC DNA]</scope>
    <source>
        <strain evidence="1">Lor287</strain>
    </source>
</reference>
<evidence type="ECO:0000313" key="2">
    <source>
        <dbReference type="Proteomes" id="UP001418222"/>
    </source>
</evidence>